<reference evidence="1 2" key="1">
    <citation type="submission" date="2024-02" db="EMBL/GenBank/DDBJ databases">
        <title>First draft genome assembly of two strains of Seiridium cardinale.</title>
        <authorList>
            <person name="Emiliani G."/>
            <person name="Scali E."/>
        </authorList>
    </citation>
    <scope>NUCLEOTIDE SEQUENCE [LARGE SCALE GENOMIC DNA]</scope>
    <source>
        <strain evidence="1 2">BM-138-000479</strain>
    </source>
</reference>
<sequence>MITKLNNLEFKLPGLADPCQTWYKVIGHLSESSVPLIILRGDPEACHEYLLPLADLAVSKPLVFYDQIANGKCGILTAEWTAVPSRSTDLRRLVISNSLASTEVWLVGLTATRKKLDVQEALDSAEKNKDFESPKCEAAVEGFYTKYLSLARPWPAKDPTTYNSIYVRAE</sequence>
<protein>
    <submittedName>
        <fullName evidence="1">Uncharacterized protein</fullName>
    </submittedName>
</protein>
<evidence type="ECO:0000313" key="2">
    <source>
        <dbReference type="Proteomes" id="UP001465668"/>
    </source>
</evidence>
<comment type="caution">
    <text evidence="1">The sequence shown here is derived from an EMBL/GenBank/DDBJ whole genome shotgun (WGS) entry which is preliminary data.</text>
</comment>
<dbReference type="Proteomes" id="UP001465668">
    <property type="component" value="Unassembled WGS sequence"/>
</dbReference>
<gene>
    <name evidence="1" type="ORF">SCAR479_13219</name>
</gene>
<dbReference type="EMBL" id="JARVKM010000101">
    <property type="protein sequence ID" value="KAK9770114.1"/>
    <property type="molecule type" value="Genomic_DNA"/>
</dbReference>
<keyword evidence="2" id="KW-1185">Reference proteome</keyword>
<name>A0ABR2X8K5_9PEZI</name>
<proteinExistence type="predicted"/>
<organism evidence="1 2">
    <name type="scientific">Seiridium cardinale</name>
    <dbReference type="NCBI Taxonomy" id="138064"/>
    <lineage>
        <taxon>Eukaryota</taxon>
        <taxon>Fungi</taxon>
        <taxon>Dikarya</taxon>
        <taxon>Ascomycota</taxon>
        <taxon>Pezizomycotina</taxon>
        <taxon>Sordariomycetes</taxon>
        <taxon>Xylariomycetidae</taxon>
        <taxon>Amphisphaeriales</taxon>
        <taxon>Sporocadaceae</taxon>
        <taxon>Seiridium</taxon>
    </lineage>
</organism>
<evidence type="ECO:0000313" key="1">
    <source>
        <dbReference type="EMBL" id="KAK9770114.1"/>
    </source>
</evidence>
<accession>A0ABR2X8K5</accession>